<organism evidence="1 2">
    <name type="scientific">Marinobacter psychrophilus</name>
    <dbReference type="NCBI Taxonomy" id="330734"/>
    <lineage>
        <taxon>Bacteria</taxon>
        <taxon>Pseudomonadati</taxon>
        <taxon>Pseudomonadota</taxon>
        <taxon>Gammaproteobacteria</taxon>
        <taxon>Pseudomonadales</taxon>
        <taxon>Marinobacteraceae</taxon>
        <taxon>Marinobacter</taxon>
    </lineage>
</organism>
<dbReference type="Proteomes" id="UP000036406">
    <property type="component" value="Chromosome"/>
</dbReference>
<proteinExistence type="predicted"/>
<reference evidence="1 2" key="1">
    <citation type="submission" date="2015-05" db="EMBL/GenBank/DDBJ databases">
        <title>Complete genome of Marinobacter psychrophilus strain 20041T isolated from sea-ice of the Canadian Basin.</title>
        <authorList>
            <person name="Song L."/>
            <person name="Ren L."/>
            <person name="Yu Y."/>
            <person name="Wang X."/>
        </authorList>
    </citation>
    <scope>NUCLEOTIDE SEQUENCE [LARGE SCALE GENOMIC DNA]</scope>
    <source>
        <strain evidence="1 2">20041</strain>
    </source>
</reference>
<dbReference type="InterPro" id="IPR032092">
    <property type="entry name" value="PilW"/>
</dbReference>
<dbReference type="PATRIC" id="fig|330734.3.peg.2936"/>
<gene>
    <name evidence="1" type="ORF">ABA45_13980</name>
</gene>
<dbReference type="KEGG" id="mpq:ABA45_13980"/>
<keyword evidence="2" id="KW-1185">Reference proteome</keyword>
<accession>A0A0H4I9E5</accession>
<evidence type="ECO:0000313" key="2">
    <source>
        <dbReference type="Proteomes" id="UP000036406"/>
    </source>
</evidence>
<protein>
    <submittedName>
        <fullName evidence="1">Pilus assembly protein PilW</fullName>
    </submittedName>
</protein>
<dbReference type="STRING" id="330734.ABA45_13980"/>
<dbReference type="EMBL" id="CP011494">
    <property type="protein sequence ID" value="AKO54380.1"/>
    <property type="molecule type" value="Genomic_DNA"/>
</dbReference>
<evidence type="ECO:0000313" key="1">
    <source>
        <dbReference type="EMBL" id="AKO54380.1"/>
    </source>
</evidence>
<name>A0A0H4I9E5_9GAMM</name>
<dbReference type="GO" id="GO:0043683">
    <property type="term" value="P:type IV pilus assembly"/>
    <property type="evidence" value="ECO:0007669"/>
    <property type="project" value="InterPro"/>
</dbReference>
<dbReference type="Pfam" id="PF16074">
    <property type="entry name" value="PilW"/>
    <property type="match status" value="1"/>
</dbReference>
<dbReference type="AlphaFoldDB" id="A0A0H4I9E5"/>
<sequence>MAEAQGRMYEDAQAALTILTQQLRMAGNNPDQTDRLDTSVKDPIYTKPTSSGLTYSGDVSPEFVDALVTPALELSNYSIRGCDGAFSNVTAATSLDELDCVATAAVIAEPDSIALSYQADEFNTVPAIASAPPPTDCLGYALNKIKAEIPGIPVGPGLGVFSSVPKDVFYFMADNRFYIDTSSATATPPSVPSLYCQGNGIDSKAQPLVENIEDMQITYGVEIPDNQTRTVAGYMRADELLVHPDLTAFSAQERWRKVVTVRICLLLRSENAVVSDSASARYFNCAGTLETSPPDDLRLRRAYSTTVMLRNWLEITAHTSL</sequence>